<name>I2E1Q8_RHIML</name>
<feature type="compositionally biased region" description="Polar residues" evidence="1">
    <location>
        <begin position="40"/>
        <end position="60"/>
    </location>
</feature>
<organism evidence="2">
    <name type="scientific">Rhizobium meliloti</name>
    <name type="common">Ensifer meliloti</name>
    <name type="synonym">Sinorhizobium meliloti</name>
    <dbReference type="NCBI Taxonomy" id="382"/>
    <lineage>
        <taxon>Bacteria</taxon>
        <taxon>Pseudomonadati</taxon>
        <taxon>Pseudomonadota</taxon>
        <taxon>Alphaproteobacteria</taxon>
        <taxon>Hyphomicrobiales</taxon>
        <taxon>Rhizobiaceae</taxon>
        <taxon>Sinorhizobium/Ensifer group</taxon>
        <taxon>Sinorhizobium</taxon>
    </lineage>
</organism>
<gene>
    <name evidence="2" type="ORF">pHRC017_0307</name>
</gene>
<dbReference type="EMBL" id="JQ665880">
    <property type="protein sequence ID" value="AFJ91426.1"/>
    <property type="molecule type" value="Genomic_DNA"/>
</dbReference>
<evidence type="ECO:0000256" key="1">
    <source>
        <dbReference type="SAM" id="MobiDB-lite"/>
    </source>
</evidence>
<keyword evidence="2" id="KW-0614">Plasmid</keyword>
<dbReference type="AlphaFoldDB" id="I2E1Q8"/>
<evidence type="ECO:0000313" key="2">
    <source>
        <dbReference type="EMBL" id="AFJ91426.1"/>
    </source>
</evidence>
<sequence>MEALPPAAGAFFGGLWLILPTHRQMRLRSGLVERKASAGHRQTSFGRRLPSSASGTSTLQGFDEAQAGFTPAMK</sequence>
<feature type="region of interest" description="Disordered" evidence="1">
    <location>
        <begin position="33"/>
        <end position="74"/>
    </location>
</feature>
<proteinExistence type="predicted"/>
<protein>
    <submittedName>
        <fullName evidence="2">Uncharacterized protein</fullName>
    </submittedName>
</protein>
<reference evidence="2" key="1">
    <citation type="journal article" date="2012" name="Mol. Plant Microbe Interact.">
        <title>Rhizobial plasmids that cause impaired symbiotic nitrogen fixation and enhanced host invasion.</title>
        <authorList>
            <person name="Crook M.B."/>
            <person name="Lindsay D.P."/>
            <person name="Biggs M.B."/>
            <person name="Bentley J.S."/>
            <person name="Price J.C."/>
            <person name="Clement S.C."/>
            <person name="Clement M.J."/>
            <person name="Long S.R."/>
            <person name="Griffitts J.S."/>
        </authorList>
    </citation>
    <scope>NUCLEOTIDE SEQUENCE</scope>
    <source>
        <strain evidence="2">C017</strain>
        <plasmid evidence="2">pHRC017</plasmid>
    </source>
</reference>
<accession>I2E1Q8</accession>
<geneLocation type="plasmid" evidence="2">
    <name>pHRC017</name>
</geneLocation>